<keyword evidence="3" id="KW-0677">Repeat</keyword>
<protein>
    <recommendedName>
        <fullName evidence="8">C2H2-type domain-containing protein</fullName>
    </recommendedName>
</protein>
<evidence type="ECO:0000256" key="2">
    <source>
        <dbReference type="ARBA" id="ARBA00022723"/>
    </source>
</evidence>
<accession>A0A8S4N8Q8</accession>
<dbReference type="SMART" id="SM00355">
    <property type="entry name" value="ZnF_C2H2"/>
    <property type="match status" value="2"/>
</dbReference>
<dbReference type="Proteomes" id="UP000749559">
    <property type="component" value="Unassembled WGS sequence"/>
</dbReference>
<feature type="compositionally biased region" description="Basic residues" evidence="7">
    <location>
        <begin position="145"/>
        <end position="160"/>
    </location>
</feature>
<dbReference type="GO" id="GO:0008270">
    <property type="term" value="F:zinc ion binding"/>
    <property type="evidence" value="ECO:0007669"/>
    <property type="project" value="UniProtKB-KW"/>
</dbReference>
<evidence type="ECO:0000313" key="9">
    <source>
        <dbReference type="EMBL" id="CAH1777134.1"/>
    </source>
</evidence>
<name>A0A8S4N8Q8_OWEFU</name>
<evidence type="ECO:0000256" key="4">
    <source>
        <dbReference type="ARBA" id="ARBA00022771"/>
    </source>
</evidence>
<evidence type="ECO:0000256" key="3">
    <source>
        <dbReference type="ARBA" id="ARBA00022737"/>
    </source>
</evidence>
<feature type="domain" description="C2H2-type" evidence="8">
    <location>
        <begin position="309"/>
        <end position="332"/>
    </location>
</feature>
<keyword evidence="10" id="KW-1185">Reference proteome</keyword>
<dbReference type="PROSITE" id="PS00028">
    <property type="entry name" value="ZINC_FINGER_C2H2_1"/>
    <property type="match status" value="1"/>
</dbReference>
<comment type="similarity">
    <text evidence="1">Belongs to the krueppel C2H2-type zinc-finger protein family.</text>
</comment>
<feature type="domain" description="C2H2-type" evidence="8">
    <location>
        <begin position="281"/>
        <end position="308"/>
    </location>
</feature>
<dbReference type="PROSITE" id="PS50157">
    <property type="entry name" value="ZINC_FINGER_C2H2_2"/>
    <property type="match status" value="2"/>
</dbReference>
<evidence type="ECO:0000256" key="6">
    <source>
        <dbReference type="PROSITE-ProRule" id="PRU00042"/>
    </source>
</evidence>
<keyword evidence="4 6" id="KW-0863">Zinc-finger</keyword>
<comment type="caution">
    <text evidence="9">The sequence shown here is derived from an EMBL/GenBank/DDBJ whole genome shotgun (WGS) entry which is preliminary data.</text>
</comment>
<dbReference type="AlphaFoldDB" id="A0A8S4N8Q8"/>
<feature type="region of interest" description="Disordered" evidence="7">
    <location>
        <begin position="144"/>
        <end position="163"/>
    </location>
</feature>
<proteinExistence type="inferred from homology"/>
<reference evidence="9" key="1">
    <citation type="submission" date="2022-03" db="EMBL/GenBank/DDBJ databases">
        <authorList>
            <person name="Martin C."/>
        </authorList>
    </citation>
    <scope>NUCLEOTIDE SEQUENCE</scope>
</reference>
<keyword evidence="2" id="KW-0479">Metal-binding</keyword>
<dbReference type="PANTHER" id="PTHR23235">
    <property type="entry name" value="KRUEPPEL-LIKE TRANSCRIPTION FACTOR"/>
    <property type="match status" value="1"/>
</dbReference>
<dbReference type="Gene3D" id="3.30.160.60">
    <property type="entry name" value="Classic Zinc Finger"/>
    <property type="match status" value="2"/>
</dbReference>
<evidence type="ECO:0000256" key="5">
    <source>
        <dbReference type="ARBA" id="ARBA00022833"/>
    </source>
</evidence>
<dbReference type="SUPFAM" id="SSF57667">
    <property type="entry name" value="beta-beta-alpha zinc fingers"/>
    <property type="match status" value="1"/>
</dbReference>
<dbReference type="FunFam" id="3.30.160.60:FF:001016">
    <property type="entry name" value="zinc finger protein 850-like"/>
    <property type="match status" value="1"/>
</dbReference>
<dbReference type="InterPro" id="IPR013087">
    <property type="entry name" value="Znf_C2H2_type"/>
</dbReference>
<evidence type="ECO:0000256" key="7">
    <source>
        <dbReference type="SAM" id="MobiDB-lite"/>
    </source>
</evidence>
<sequence length="372" mass="41209">MAVHQSHMLTKSLQDAILRLCTQHLNFKSTLEIDGIICISPGESTSDIVIKMHRTVLKPNDSNISTLHAPIVSQNTSNTCGKPCMTLTNQESEVSSITHGSIGSQKHNTDNSTTAPVEAYQPEIRSDDTTLYYESSDAIEDHIQRKQMKSHSTSSKHRRSINPDVSEPMEKFIKLEVDDADEDGNDIVDEEAGAFREGHDPSTISCRGQENTGGFLNTGASLEPIGNLNNAILQDDIYQTELKNYQQNFPVLLKLSENKTSPKLETPNKTSSYGQSGLMSYQCHLCLKTSKNAGDLKKHMRIHTGEKPYVCKLCIKSFNRVDSLRRHERVVHGLATGQSKTDMGDSTSMKQDVGLHERVGPLYDNISAMTTS</sequence>
<organism evidence="9 10">
    <name type="scientific">Owenia fusiformis</name>
    <name type="common">Polychaete worm</name>
    <dbReference type="NCBI Taxonomy" id="6347"/>
    <lineage>
        <taxon>Eukaryota</taxon>
        <taxon>Metazoa</taxon>
        <taxon>Spiralia</taxon>
        <taxon>Lophotrochozoa</taxon>
        <taxon>Annelida</taxon>
        <taxon>Polychaeta</taxon>
        <taxon>Sedentaria</taxon>
        <taxon>Canalipalpata</taxon>
        <taxon>Sabellida</taxon>
        <taxon>Oweniida</taxon>
        <taxon>Oweniidae</taxon>
        <taxon>Owenia</taxon>
    </lineage>
</organism>
<gene>
    <name evidence="9" type="ORF">OFUS_LOCUS4218</name>
</gene>
<dbReference type="InterPro" id="IPR036236">
    <property type="entry name" value="Znf_C2H2_sf"/>
</dbReference>
<evidence type="ECO:0000256" key="1">
    <source>
        <dbReference type="ARBA" id="ARBA00006991"/>
    </source>
</evidence>
<evidence type="ECO:0000259" key="8">
    <source>
        <dbReference type="PROSITE" id="PS50157"/>
    </source>
</evidence>
<keyword evidence="5" id="KW-0862">Zinc</keyword>
<dbReference type="EMBL" id="CAIIXF020000002">
    <property type="protein sequence ID" value="CAH1777134.1"/>
    <property type="molecule type" value="Genomic_DNA"/>
</dbReference>
<evidence type="ECO:0000313" key="10">
    <source>
        <dbReference type="Proteomes" id="UP000749559"/>
    </source>
</evidence>
<dbReference type="Pfam" id="PF00096">
    <property type="entry name" value="zf-C2H2"/>
    <property type="match status" value="2"/>
</dbReference>
<dbReference type="OrthoDB" id="6327333at2759"/>